<name>A0A0K1LR79_9CAUD</name>
<keyword evidence="2" id="KW-0812">Transmembrane</keyword>
<dbReference type="Proteomes" id="UP000222117">
    <property type="component" value="Segment"/>
</dbReference>
<evidence type="ECO:0000313" key="3">
    <source>
        <dbReference type="EMBL" id="AKU44655.1"/>
    </source>
</evidence>
<gene>
    <name evidence="3" type="ORF">CPT_Miro71</name>
</gene>
<feature type="coiled-coil region" evidence="1">
    <location>
        <begin position="32"/>
        <end position="59"/>
    </location>
</feature>
<organism evidence="3 4">
    <name type="scientific">Klebsiella phage Miro</name>
    <dbReference type="NCBI Taxonomy" id="1675608"/>
    <lineage>
        <taxon>Viruses</taxon>
        <taxon>Duplodnaviria</taxon>
        <taxon>Heunggongvirae</taxon>
        <taxon>Uroviricota</taxon>
        <taxon>Caudoviricetes</taxon>
        <taxon>Pantevenvirales</taxon>
        <taxon>Straboviridae</taxon>
        <taxon>Slopekvirus</taxon>
        <taxon>Klebsiella virus Miro</taxon>
    </lineage>
</organism>
<protein>
    <submittedName>
        <fullName evidence="3">I-spanin</fullName>
    </submittedName>
</protein>
<feature type="transmembrane region" description="Helical" evidence="2">
    <location>
        <begin position="15"/>
        <end position="33"/>
    </location>
</feature>
<proteinExistence type="predicted"/>
<keyword evidence="2" id="KW-0472">Membrane</keyword>
<evidence type="ECO:0000313" key="4">
    <source>
        <dbReference type="Proteomes" id="UP000222117"/>
    </source>
</evidence>
<evidence type="ECO:0000256" key="1">
    <source>
        <dbReference type="SAM" id="Coils"/>
    </source>
</evidence>
<accession>A0A0K1LR79</accession>
<keyword evidence="1" id="KW-0175">Coiled coil</keyword>
<keyword evidence="2" id="KW-1133">Transmembrane helix</keyword>
<dbReference type="EMBL" id="KT001919">
    <property type="protein sequence ID" value="AKU44655.1"/>
    <property type="molecule type" value="Genomic_DNA"/>
</dbReference>
<evidence type="ECO:0000256" key="2">
    <source>
        <dbReference type="SAM" id="Phobius"/>
    </source>
</evidence>
<reference evidence="3 4" key="1">
    <citation type="journal article" date="2015" name="Genome Announc.">
        <title>Complete Genome Sequence of Klebsiella pneumoniae Carbapenemase-Producing K. pneumoniae Myophage Miro.</title>
        <authorList>
            <person name="Mijalis E.M."/>
            <person name="Lessor L.E."/>
            <person name="Cahill J.L."/>
            <person name="Rasche E.S."/>
            <person name="Kuty Everett G.F."/>
        </authorList>
    </citation>
    <scope>NUCLEOTIDE SEQUENCE [LARGE SCALE GENOMIC DNA]</scope>
</reference>
<sequence>MNIKSILGMINIKSWIWPIIVACSLIALFYIAVDTKIENRQLSKDIKALQADIKKVKETNNSNTVIYVEQKGKDQQLVKDAGRKDLLFKKPGLIEIKINKSFEEYMKDYEK</sequence>